<dbReference type="InterPro" id="IPR029058">
    <property type="entry name" value="AB_hydrolase_fold"/>
</dbReference>
<evidence type="ECO:0000313" key="9">
    <source>
        <dbReference type="EMBL" id="GFR18768.1"/>
    </source>
</evidence>
<keyword evidence="4 6" id="KW-0058">Aromatic hydrocarbons catabolism</keyword>
<dbReference type="Proteomes" id="UP000887116">
    <property type="component" value="Unassembled WGS sequence"/>
</dbReference>
<evidence type="ECO:0000256" key="7">
    <source>
        <dbReference type="SAM" id="Phobius"/>
    </source>
</evidence>
<comment type="similarity">
    <text evidence="3 6">Belongs to the peptidase S33 family.</text>
</comment>
<feature type="domain" description="Epoxide hydrolase N-terminal" evidence="8">
    <location>
        <begin position="92"/>
        <end position="200"/>
    </location>
</feature>
<accession>A0A8X6HA50</accession>
<keyword evidence="5 6" id="KW-0378">Hydrolase</keyword>
<dbReference type="Pfam" id="PF06441">
    <property type="entry name" value="EHN"/>
    <property type="match status" value="1"/>
</dbReference>
<organism evidence="9 10">
    <name type="scientific">Trichonephila clavata</name>
    <name type="common">Joro spider</name>
    <name type="synonym">Nephila clavata</name>
    <dbReference type="NCBI Taxonomy" id="2740835"/>
    <lineage>
        <taxon>Eukaryota</taxon>
        <taxon>Metazoa</taxon>
        <taxon>Ecdysozoa</taxon>
        <taxon>Arthropoda</taxon>
        <taxon>Chelicerata</taxon>
        <taxon>Arachnida</taxon>
        <taxon>Araneae</taxon>
        <taxon>Araneomorphae</taxon>
        <taxon>Entelegynae</taxon>
        <taxon>Araneoidea</taxon>
        <taxon>Nephilidae</taxon>
        <taxon>Trichonephila</taxon>
    </lineage>
</organism>
<dbReference type="SUPFAM" id="SSF53474">
    <property type="entry name" value="alpha/beta-Hydrolases"/>
    <property type="match status" value="1"/>
</dbReference>
<dbReference type="GO" id="GO:0033961">
    <property type="term" value="F:cis-stilbene-oxide hydrolase activity"/>
    <property type="evidence" value="ECO:0007669"/>
    <property type="project" value="UniProtKB-UniRule"/>
</dbReference>
<evidence type="ECO:0000259" key="8">
    <source>
        <dbReference type="Pfam" id="PF06441"/>
    </source>
</evidence>
<evidence type="ECO:0000256" key="5">
    <source>
        <dbReference type="ARBA" id="ARBA00022801"/>
    </source>
</evidence>
<dbReference type="PANTHER" id="PTHR21661:SF35">
    <property type="entry name" value="EPOXIDE HYDROLASE"/>
    <property type="match status" value="1"/>
</dbReference>
<gene>
    <name evidence="9" type="primary">EPHX1</name>
    <name evidence="9" type="ORF">TNCT_82191</name>
</gene>
<evidence type="ECO:0000256" key="2">
    <source>
        <dbReference type="ARBA" id="ARBA00004111"/>
    </source>
</evidence>
<dbReference type="PANTHER" id="PTHR21661">
    <property type="entry name" value="EPOXIDE HYDROLASE 1-RELATED"/>
    <property type="match status" value="1"/>
</dbReference>
<dbReference type="AlphaFoldDB" id="A0A8X6HA50"/>
<keyword evidence="10" id="KW-1185">Reference proteome</keyword>
<dbReference type="OrthoDB" id="7130006at2759"/>
<evidence type="ECO:0000256" key="3">
    <source>
        <dbReference type="ARBA" id="ARBA00010088"/>
    </source>
</evidence>
<name>A0A8X6HA50_TRICU</name>
<dbReference type="InterPro" id="IPR000639">
    <property type="entry name" value="Epox_hydrolase-like"/>
</dbReference>
<keyword evidence="7" id="KW-1133">Transmembrane helix</keyword>
<dbReference type="InterPro" id="IPR010497">
    <property type="entry name" value="Epoxide_hydro_N"/>
</dbReference>
<dbReference type="EMBL" id="BMAO01017835">
    <property type="protein sequence ID" value="GFR18768.1"/>
    <property type="molecule type" value="Genomic_DNA"/>
</dbReference>
<dbReference type="InterPro" id="IPR016292">
    <property type="entry name" value="Epoxide_hydrolase"/>
</dbReference>
<feature type="transmembrane region" description="Helical" evidence="7">
    <location>
        <begin position="12"/>
        <end position="32"/>
    </location>
</feature>
<keyword evidence="7" id="KW-0812">Transmembrane</keyword>
<comment type="caution">
    <text evidence="9">The sequence shown here is derived from an EMBL/GenBank/DDBJ whole genome shotgun (WGS) entry which is preliminary data.</text>
</comment>
<sequence length="440" mass="50714">MQLEVQNRTLGLVIATAELMFPSSIMIIMRIVRYFRALRRGFDALCELFPWMIKILYRTYFPDGSEPNELYTNVWSQRNCDADLIKAVNATIRPFKIHVADKVLNDLKLRLERTRLEDSLGNSDQELNSECLRKLTDYWKNQYHWRKHEEELNQYPQFITNIKGLDVHFIHIKYNQEKGKKLKVIPILLIHSWPGTFMEFYKVIPLLTTPCIEQGFVFDVVCPSIPGSGFSESPRSTGFNAKAMARIMISLMDCLGYSKFYVHGYDWGSITASLMARYYPYRVKGLHVNMCFSVPNIFDSIIKSVVTSFFPFLINSAEYEIFFPFKNKLRKLYENSGSLHMHSTKPGSLGWAMADSPVGMAANILDKILSETNPDYLDLHDGYLTQKLSFDEVLTMVTILWVNNNFMSGARFFKESVNDVLKRTHEKLPLAVPCGGGIFS</sequence>
<comment type="catalytic activity">
    <reaction evidence="1 6">
        <text>1-(4-methoxyphenyl)-N-methyl-N-[(3-methyloxetan-3-yl)methyl]methanamine + H2O = 2-{[(4-methoxybenzyl)(methyl)amino]methyl}-2-methylpropane-1,3-diol</text>
        <dbReference type="Rhea" id="RHEA:55764"/>
        <dbReference type="ChEBI" id="CHEBI:15377"/>
        <dbReference type="ChEBI" id="CHEBI:139161"/>
        <dbReference type="ChEBI" id="CHEBI:139164"/>
        <dbReference type="EC" id="3.3.2.9"/>
    </reaction>
</comment>
<evidence type="ECO:0000256" key="6">
    <source>
        <dbReference type="PIRNR" id="PIRNR001112"/>
    </source>
</evidence>
<keyword evidence="6" id="KW-0256">Endoplasmic reticulum</keyword>
<keyword evidence="6 7" id="KW-0472">Membrane</keyword>
<comment type="subcellular location">
    <subcellularLocation>
        <location evidence="6">Endoplasmic reticulum membrane</location>
    </subcellularLocation>
    <subcellularLocation>
        <location evidence="2">Microsome membrane</location>
        <topology evidence="2">Single-pass membrane protein</topology>
    </subcellularLocation>
</comment>
<evidence type="ECO:0000256" key="4">
    <source>
        <dbReference type="ARBA" id="ARBA00022797"/>
    </source>
</evidence>
<reference evidence="9" key="1">
    <citation type="submission" date="2020-07" db="EMBL/GenBank/DDBJ databases">
        <title>Multicomponent nature underlies the extraordinary mechanical properties of spider dragline silk.</title>
        <authorList>
            <person name="Kono N."/>
            <person name="Nakamura H."/>
            <person name="Mori M."/>
            <person name="Yoshida Y."/>
            <person name="Ohtoshi R."/>
            <person name="Malay A.D."/>
            <person name="Moran D.A.P."/>
            <person name="Tomita M."/>
            <person name="Numata K."/>
            <person name="Arakawa K."/>
        </authorList>
    </citation>
    <scope>NUCLEOTIDE SEQUENCE</scope>
</reference>
<protein>
    <recommendedName>
        <fullName evidence="6">Epoxide hydrolase</fullName>
        <ecNumber evidence="6">3.3.2.9</ecNumber>
    </recommendedName>
</protein>
<dbReference type="GO" id="GO:0005789">
    <property type="term" value="C:endoplasmic reticulum membrane"/>
    <property type="evidence" value="ECO:0007669"/>
    <property type="project" value="UniProtKB-SubCell"/>
</dbReference>
<dbReference type="PIRSF" id="PIRSF001112">
    <property type="entry name" value="Epoxide_hydrolase"/>
    <property type="match status" value="1"/>
</dbReference>
<dbReference type="GO" id="GO:0097176">
    <property type="term" value="P:epoxide metabolic process"/>
    <property type="evidence" value="ECO:0007669"/>
    <property type="project" value="TreeGrafter"/>
</dbReference>
<evidence type="ECO:0000313" key="10">
    <source>
        <dbReference type="Proteomes" id="UP000887116"/>
    </source>
</evidence>
<evidence type="ECO:0000256" key="1">
    <source>
        <dbReference type="ARBA" id="ARBA00000221"/>
    </source>
</evidence>
<proteinExistence type="inferred from homology"/>
<dbReference type="EC" id="3.3.2.9" evidence="6"/>
<comment type="catalytic activity">
    <reaction evidence="6">
        <text>cis-stilbene oxide + H2O = (1R,2R)-hydrobenzoin</text>
        <dbReference type="Rhea" id="RHEA:23900"/>
        <dbReference type="ChEBI" id="CHEBI:15377"/>
        <dbReference type="ChEBI" id="CHEBI:50004"/>
        <dbReference type="ChEBI" id="CHEBI:50014"/>
        <dbReference type="EC" id="3.3.2.9"/>
    </reaction>
</comment>
<dbReference type="PRINTS" id="PR00412">
    <property type="entry name" value="EPOXHYDRLASE"/>
</dbReference>
<dbReference type="Gene3D" id="3.40.50.1820">
    <property type="entry name" value="alpha/beta hydrolase"/>
    <property type="match status" value="1"/>
</dbReference>